<evidence type="ECO:0000313" key="4">
    <source>
        <dbReference type="Proteomes" id="UP000017840"/>
    </source>
</evidence>
<feature type="region of interest" description="Disordered" evidence="1">
    <location>
        <begin position="174"/>
        <end position="199"/>
    </location>
</feature>
<keyword evidence="3" id="KW-0406">Ion transport</keyword>
<organism evidence="3 4">
    <name type="scientific">Candidatus Halobonum tyrrellensis G22</name>
    <dbReference type="NCBI Taxonomy" id="1324957"/>
    <lineage>
        <taxon>Archaea</taxon>
        <taxon>Methanobacteriati</taxon>
        <taxon>Methanobacteriota</taxon>
        <taxon>Stenosarchaea group</taxon>
        <taxon>Halobacteria</taxon>
        <taxon>Halobacteriales</taxon>
        <taxon>Haloferacaceae</taxon>
        <taxon>Candidatus Halobonum</taxon>
    </lineage>
</organism>
<dbReference type="eggNOG" id="arCOG01970">
    <property type="taxonomic scope" value="Archaea"/>
</dbReference>
<dbReference type="InterPro" id="IPR050721">
    <property type="entry name" value="Trk_Ktr_HKT_K-transport"/>
</dbReference>
<keyword evidence="3" id="KW-0407">Ion channel</keyword>
<gene>
    <name evidence="3" type="ORF">K933_03350</name>
</gene>
<dbReference type="InterPro" id="IPR036721">
    <property type="entry name" value="RCK_C_sf"/>
</dbReference>
<dbReference type="PANTHER" id="PTHR43833:SF9">
    <property type="entry name" value="POTASSIUM CHANNEL PROTEIN YUGO-RELATED"/>
    <property type="match status" value="1"/>
</dbReference>
<dbReference type="AlphaFoldDB" id="V4HFT3"/>
<dbReference type="GO" id="GO:0006813">
    <property type="term" value="P:potassium ion transport"/>
    <property type="evidence" value="ECO:0007669"/>
    <property type="project" value="InterPro"/>
</dbReference>
<keyword evidence="4" id="KW-1185">Reference proteome</keyword>
<dbReference type="PIRSF" id="PIRSF005028">
    <property type="entry name" value="KhtT"/>
    <property type="match status" value="1"/>
</dbReference>
<dbReference type="Gene3D" id="3.30.70.1450">
    <property type="entry name" value="Regulator of K+ conductance, C-terminal domain"/>
    <property type="match status" value="1"/>
</dbReference>
<dbReference type="Pfam" id="PF02080">
    <property type="entry name" value="TrkA_C"/>
    <property type="match status" value="1"/>
</dbReference>
<sequence>MRVAPLDAHDSMTVYESDLPGVGKKHEIDLGDGTRLVVVTHNTGKREVFRRADADADAEKLFELGDDLARTVGTVLEGAYFQPVRSAGMETVLGGDTLLEWFAVPDGATLADTTLREAGVRERTGASVIAVEHGEEVTGNPHPEDEVHAGDTVVVVGTRQQVDAFEAAFLRADGAAGEGGGADHSADGDATDPDSDADA</sequence>
<keyword evidence="3" id="KW-0813">Transport</keyword>
<accession>V4HFT3</accession>
<evidence type="ECO:0000313" key="3">
    <source>
        <dbReference type="EMBL" id="ESP89560.1"/>
    </source>
</evidence>
<dbReference type="SUPFAM" id="SSF116726">
    <property type="entry name" value="TrkA C-terminal domain-like"/>
    <property type="match status" value="1"/>
</dbReference>
<dbReference type="PROSITE" id="PS51202">
    <property type="entry name" value="RCK_C"/>
    <property type="match status" value="1"/>
</dbReference>
<dbReference type="InterPro" id="IPR058776">
    <property type="entry name" value="KhtT-like_N"/>
</dbReference>
<dbReference type="Pfam" id="PF25991">
    <property type="entry name" value="KhtT_N"/>
    <property type="match status" value="1"/>
</dbReference>
<dbReference type="PANTHER" id="PTHR43833">
    <property type="entry name" value="POTASSIUM CHANNEL PROTEIN 2-RELATED-RELATED"/>
    <property type="match status" value="1"/>
</dbReference>
<dbReference type="GO" id="GO:0008324">
    <property type="term" value="F:monoatomic cation transmembrane transporter activity"/>
    <property type="evidence" value="ECO:0007669"/>
    <property type="project" value="InterPro"/>
</dbReference>
<evidence type="ECO:0000256" key="1">
    <source>
        <dbReference type="SAM" id="MobiDB-lite"/>
    </source>
</evidence>
<feature type="compositionally biased region" description="Acidic residues" evidence="1">
    <location>
        <begin position="189"/>
        <end position="199"/>
    </location>
</feature>
<protein>
    <submittedName>
        <fullName evidence="3">Putative regulatory ligand binding protein, C-terminal domain of K+ channels like protein</fullName>
    </submittedName>
</protein>
<dbReference type="InterPro" id="IPR026278">
    <property type="entry name" value="KhtT"/>
</dbReference>
<feature type="domain" description="RCK C-terminal" evidence="2">
    <location>
        <begin position="87"/>
        <end position="171"/>
    </location>
</feature>
<dbReference type="EMBL" id="ASGZ01000008">
    <property type="protein sequence ID" value="ESP89560.1"/>
    <property type="molecule type" value="Genomic_DNA"/>
</dbReference>
<name>V4HFT3_9EURY</name>
<comment type="caution">
    <text evidence="3">The sequence shown here is derived from an EMBL/GenBank/DDBJ whole genome shotgun (WGS) entry which is preliminary data.</text>
</comment>
<dbReference type="STRING" id="1324957.K933_03350"/>
<evidence type="ECO:0000259" key="2">
    <source>
        <dbReference type="PROSITE" id="PS51202"/>
    </source>
</evidence>
<dbReference type="InterPro" id="IPR006037">
    <property type="entry name" value="RCK_C"/>
</dbReference>
<proteinExistence type="predicted"/>
<reference evidence="3 4" key="1">
    <citation type="journal article" date="2013" name="Genome Announc.">
        <title>Draft Genome Sequence of 'Candidatus Halobonum tyrrellensis' Strain G22, Isolated from the Hypersaline Waters of Lake Tyrrell, Australia.</title>
        <authorList>
            <person name="Ugalde J.A."/>
            <person name="Narasingarao P."/>
            <person name="Kuo S."/>
            <person name="Podell S."/>
            <person name="Allen E.E."/>
        </authorList>
    </citation>
    <scope>NUCLEOTIDE SEQUENCE [LARGE SCALE GENOMIC DNA]</scope>
    <source>
        <strain evidence="3 4">G22</strain>
    </source>
</reference>
<dbReference type="Proteomes" id="UP000017840">
    <property type="component" value="Unassembled WGS sequence"/>
</dbReference>